<dbReference type="GO" id="GO:0016787">
    <property type="term" value="F:hydrolase activity"/>
    <property type="evidence" value="ECO:0007669"/>
    <property type="project" value="UniProtKB-UniRule"/>
</dbReference>
<dbReference type="Gene3D" id="3.60.15.10">
    <property type="entry name" value="Ribonuclease Z/Hydroxyacylglutathione hydrolase-like"/>
    <property type="match status" value="1"/>
</dbReference>
<dbReference type="EMBL" id="SKBU01000015">
    <property type="protein sequence ID" value="TCJ16780.1"/>
    <property type="molecule type" value="Genomic_DNA"/>
</dbReference>
<feature type="domain" description="Metallo-beta-lactamase" evidence="4">
    <location>
        <begin position="56"/>
        <end position="245"/>
    </location>
</feature>
<keyword evidence="6" id="KW-1185">Reference proteome</keyword>
<dbReference type="NCBIfam" id="NF001911">
    <property type="entry name" value="PRK00685.1"/>
    <property type="match status" value="1"/>
</dbReference>
<sequence length="287" mass="30895">MPRPEAAEIISPVRPPPQQRPGFPKTVARVCLYTLAGYVQEVRGVELGGVRIVYVGHATFQITTPGGKNIIIDPWLQENPACPEEFKDVQDVDFLLITHGHFDHLGDAVPLAQRTGATTVSNFEIYSYITGKGVENAVPVQKGGTADLGDFKVTAVNAFHSSSIAGEDGSIIYGGEPLGYVLEFESGFKLYHAGDTGIFGDMRLIGELYAPDLALLPIGNQVVMSPYEAAHATRLLGVKNVVPMHYGTFPFLPGTPEEYRQAASDISGLNVYVLEPGQGLDPTVKTP</sequence>
<dbReference type="Proteomes" id="UP000295244">
    <property type="component" value="Unassembled WGS sequence"/>
</dbReference>
<dbReference type="HAMAP" id="MF_00457">
    <property type="entry name" value="UPF0173"/>
    <property type="match status" value="1"/>
</dbReference>
<dbReference type="Pfam" id="PF12706">
    <property type="entry name" value="Lactamase_B_2"/>
    <property type="match status" value="1"/>
</dbReference>
<accession>A0A4R1BHR0</accession>
<dbReference type="InterPro" id="IPR036866">
    <property type="entry name" value="RibonucZ/Hydroxyglut_hydro"/>
</dbReference>
<dbReference type="SUPFAM" id="SSF56281">
    <property type="entry name" value="Metallo-hydrolase/oxidoreductase"/>
    <property type="match status" value="1"/>
</dbReference>
<evidence type="ECO:0000256" key="3">
    <source>
        <dbReference type="SAM" id="MobiDB-lite"/>
    </source>
</evidence>
<keyword evidence="1 2" id="KW-0378">Hydrolase</keyword>
<dbReference type="InterPro" id="IPR001279">
    <property type="entry name" value="Metallo-B-lactamas"/>
</dbReference>
<dbReference type="InterPro" id="IPR022877">
    <property type="entry name" value="UPF0173"/>
</dbReference>
<proteinExistence type="inferred from homology"/>
<evidence type="ECO:0000256" key="2">
    <source>
        <dbReference type="HAMAP-Rule" id="MF_00457"/>
    </source>
</evidence>
<evidence type="ECO:0000313" key="6">
    <source>
        <dbReference type="Proteomes" id="UP000295244"/>
    </source>
</evidence>
<dbReference type="SMART" id="SM00849">
    <property type="entry name" value="Lactamase_B"/>
    <property type="match status" value="1"/>
</dbReference>
<dbReference type="OrthoDB" id="9789133at2"/>
<comment type="caution">
    <text evidence="5">The sequence shown here is derived from an EMBL/GenBank/DDBJ whole genome shotgun (WGS) entry which is preliminary data.</text>
</comment>
<gene>
    <name evidence="5" type="ORF">E0L93_08645</name>
</gene>
<evidence type="ECO:0000259" key="4">
    <source>
        <dbReference type="SMART" id="SM00849"/>
    </source>
</evidence>
<dbReference type="InterPro" id="IPR050114">
    <property type="entry name" value="UPF0173_UPF0282_UlaG_hydrolase"/>
</dbReference>
<dbReference type="PANTHER" id="PTHR43546">
    <property type="entry name" value="UPF0173 METAL-DEPENDENT HYDROLASE MJ1163-RELATED"/>
    <property type="match status" value="1"/>
</dbReference>
<name>A0A4R1BHR0_9ACTN</name>
<evidence type="ECO:0000313" key="5">
    <source>
        <dbReference type="EMBL" id="TCJ16780.1"/>
    </source>
</evidence>
<evidence type="ECO:0000256" key="1">
    <source>
        <dbReference type="ARBA" id="ARBA00022801"/>
    </source>
</evidence>
<comment type="similarity">
    <text evidence="2">Belongs to the UPF0173 family.</text>
</comment>
<dbReference type="PANTHER" id="PTHR43546:SF3">
    <property type="entry name" value="UPF0173 METAL-DEPENDENT HYDROLASE MJ1163"/>
    <property type="match status" value="1"/>
</dbReference>
<reference evidence="5 6" key="1">
    <citation type="submission" date="2019-03" db="EMBL/GenBank/DDBJ databases">
        <title>Whole genome sequence of a novel Rubrobacter taiwanensis strain, isolated from Yellowstone National Park.</title>
        <authorList>
            <person name="Freed S."/>
            <person name="Ramaley R.F."/>
            <person name="Kyndt J.A."/>
        </authorList>
    </citation>
    <scope>NUCLEOTIDE SEQUENCE [LARGE SCALE GENOMIC DNA]</scope>
    <source>
        <strain evidence="5 6">Yellowstone</strain>
    </source>
</reference>
<organism evidence="5 6">
    <name type="scientific">Rubrobacter taiwanensis</name>
    <dbReference type="NCBI Taxonomy" id="185139"/>
    <lineage>
        <taxon>Bacteria</taxon>
        <taxon>Bacillati</taxon>
        <taxon>Actinomycetota</taxon>
        <taxon>Rubrobacteria</taxon>
        <taxon>Rubrobacterales</taxon>
        <taxon>Rubrobacteraceae</taxon>
        <taxon>Rubrobacter</taxon>
    </lineage>
</organism>
<protein>
    <recommendedName>
        <fullName evidence="2">UPF0173 metal-dependent hydrolase E0L93_08645</fullName>
    </recommendedName>
</protein>
<feature type="region of interest" description="Disordered" evidence="3">
    <location>
        <begin position="1"/>
        <end position="20"/>
    </location>
</feature>
<dbReference type="AlphaFoldDB" id="A0A4R1BHR0"/>